<dbReference type="InterPro" id="IPR039628">
    <property type="entry name" value="PIANP"/>
</dbReference>
<feature type="region of interest" description="Disordered" evidence="2">
    <location>
        <begin position="534"/>
        <end position="579"/>
    </location>
</feature>
<dbReference type="InterPro" id="IPR001680">
    <property type="entry name" value="WD40_rpt"/>
</dbReference>
<keyword evidence="4" id="KW-1185">Reference proteome</keyword>
<dbReference type="SUPFAM" id="SSF50978">
    <property type="entry name" value="WD40 repeat-like"/>
    <property type="match status" value="1"/>
</dbReference>
<proteinExistence type="predicted"/>
<feature type="compositionally biased region" description="Basic and acidic residues" evidence="2">
    <location>
        <begin position="420"/>
        <end position="430"/>
    </location>
</feature>
<dbReference type="InterPro" id="IPR015943">
    <property type="entry name" value="WD40/YVTN_repeat-like_dom_sf"/>
</dbReference>
<dbReference type="PROSITE" id="PS50082">
    <property type="entry name" value="WD_REPEATS_2"/>
    <property type="match status" value="1"/>
</dbReference>
<feature type="region of interest" description="Disordered" evidence="2">
    <location>
        <begin position="420"/>
        <end position="448"/>
    </location>
</feature>
<dbReference type="Proteomes" id="UP000324632">
    <property type="component" value="Chromosome 24"/>
</dbReference>
<evidence type="ECO:0000313" key="3">
    <source>
        <dbReference type="EMBL" id="KAA0703186.1"/>
    </source>
</evidence>
<dbReference type="PANTHER" id="PTHR32023:SF2">
    <property type="entry name" value="PILR ALPHA-ASSOCIATED NEURAL PROTEIN"/>
    <property type="match status" value="1"/>
</dbReference>
<feature type="region of interest" description="Disordered" evidence="2">
    <location>
        <begin position="51"/>
        <end position="125"/>
    </location>
</feature>
<gene>
    <name evidence="3" type="ORF">E1301_Tti007017</name>
</gene>
<reference evidence="3 4" key="1">
    <citation type="journal article" date="2019" name="Mol. Ecol. Resour.">
        <title>Chromosome-level genome assembly of Triplophysa tibetana, a fish adapted to the harsh high-altitude environment of the Tibetan Plateau.</title>
        <authorList>
            <person name="Yang X."/>
            <person name="Liu H."/>
            <person name="Ma Z."/>
            <person name="Zou Y."/>
            <person name="Zou M."/>
            <person name="Mao Y."/>
            <person name="Li X."/>
            <person name="Wang H."/>
            <person name="Chen T."/>
            <person name="Wang W."/>
            <person name="Yang R."/>
        </authorList>
    </citation>
    <scope>NUCLEOTIDE SEQUENCE [LARGE SCALE GENOMIC DNA]</scope>
    <source>
        <strain evidence="3">TTIB1903HZAU</strain>
        <tissue evidence="3">Muscle</tissue>
    </source>
</reference>
<evidence type="ECO:0000313" key="4">
    <source>
        <dbReference type="Proteomes" id="UP000324632"/>
    </source>
</evidence>
<feature type="region of interest" description="Disordered" evidence="2">
    <location>
        <begin position="614"/>
        <end position="646"/>
    </location>
</feature>
<feature type="compositionally biased region" description="Basic and acidic residues" evidence="2">
    <location>
        <begin position="563"/>
        <end position="572"/>
    </location>
</feature>
<dbReference type="SMART" id="SM00320">
    <property type="entry name" value="WD40"/>
    <property type="match status" value="2"/>
</dbReference>
<feature type="compositionally biased region" description="Basic and acidic residues" evidence="2">
    <location>
        <begin position="91"/>
        <end position="108"/>
    </location>
</feature>
<protein>
    <submittedName>
        <fullName evidence="3">Kinesin-like protein KIF21A</fullName>
    </submittedName>
</protein>
<accession>A0A5A9N2N2</accession>
<dbReference type="InterPro" id="IPR036322">
    <property type="entry name" value="WD40_repeat_dom_sf"/>
</dbReference>
<dbReference type="PROSITE" id="PS50294">
    <property type="entry name" value="WD_REPEATS_REGION"/>
    <property type="match status" value="1"/>
</dbReference>
<keyword evidence="1" id="KW-0853">WD repeat</keyword>
<dbReference type="EMBL" id="SOYY01000024">
    <property type="protein sequence ID" value="KAA0703186.1"/>
    <property type="molecule type" value="Genomic_DNA"/>
</dbReference>
<dbReference type="GO" id="GO:0016020">
    <property type="term" value="C:membrane"/>
    <property type="evidence" value="ECO:0007669"/>
    <property type="project" value="TreeGrafter"/>
</dbReference>
<feature type="compositionally biased region" description="Basic and acidic residues" evidence="2">
    <location>
        <begin position="537"/>
        <end position="550"/>
    </location>
</feature>
<feature type="compositionally biased region" description="Polar residues" evidence="2">
    <location>
        <begin position="634"/>
        <end position="646"/>
    </location>
</feature>
<sequence>MGEVRKLQKKLRQIENLEIKVSLTPEERIKVSKKAELRSRLAEVLLQLSGPQQTEGIVGKEEDKMKRQVEEVTEQHVAQRPPLKIAREKRRKNEEKDGGKTDGAEETHAPPVGPSEEEQEDAEFRSLSQTWEKAKFRLRFLEGHSDIITCVLSVDNLVISGSRDTTVKVWHVPTATEQRNLGGHSGGVTCLNAPPPEYCRRLDAGKLQVWSWSSQESCQSVNAHLDSVTTLQSQGPLLFSGSAEGRVCVWGLSNEGPEPLCRLHLWEPEVTGCGGGDGLNGRLFLSPRGDRVFLTCGRATIRILNWRTGVVTRLTNHSSTAGVTDCISQIPGLLIGSCFDLATGESTINLFSVPKCKYLVSLTSSSLPRILCFAAWLTASGDHRWVTGGRDLIVWEQLPGNFKKRGDVAVRRDRRLENSLLDSDRDSEGDRSDDDDEDFMPQGAPEPVEPEISSWLRCVLHSISPHIGFIPLWSFLLVTVIFCTATGDTNDRKLEELGEMQMPVTAQATTTQLWAVVWGPTQPPEDETHHFLSSMETESRKMTTSEDLSHHRGQPANQTQRPTTREEERKDTEEQETQEVDPQFYVTVTISSLLILSAVIISAKLCYDRSLSHRPPPLSLSIPRAIAQEDSRQTLHSTPSFPNRER</sequence>
<organism evidence="3 4">
    <name type="scientific">Triplophysa tibetana</name>
    <dbReference type="NCBI Taxonomy" id="1572043"/>
    <lineage>
        <taxon>Eukaryota</taxon>
        <taxon>Metazoa</taxon>
        <taxon>Chordata</taxon>
        <taxon>Craniata</taxon>
        <taxon>Vertebrata</taxon>
        <taxon>Euteleostomi</taxon>
        <taxon>Actinopterygii</taxon>
        <taxon>Neopterygii</taxon>
        <taxon>Teleostei</taxon>
        <taxon>Ostariophysi</taxon>
        <taxon>Cypriniformes</taxon>
        <taxon>Nemacheilidae</taxon>
        <taxon>Triplophysa</taxon>
    </lineage>
</organism>
<dbReference type="AlphaFoldDB" id="A0A5A9N2N2"/>
<evidence type="ECO:0000256" key="1">
    <source>
        <dbReference type="PROSITE-ProRule" id="PRU00221"/>
    </source>
</evidence>
<dbReference type="Gene3D" id="2.130.10.10">
    <property type="entry name" value="YVTN repeat-like/Quinoprotein amine dehydrogenase"/>
    <property type="match status" value="1"/>
</dbReference>
<dbReference type="PANTHER" id="PTHR32023">
    <property type="entry name" value="PILR ALPHA-ASSOCIATED NEURAL PROTEIN"/>
    <property type="match status" value="1"/>
</dbReference>
<dbReference type="Pfam" id="PF00400">
    <property type="entry name" value="WD40"/>
    <property type="match status" value="2"/>
</dbReference>
<comment type="caution">
    <text evidence="3">The sequence shown here is derived from an EMBL/GenBank/DDBJ whole genome shotgun (WGS) entry which is preliminary data.</text>
</comment>
<feature type="repeat" description="WD" evidence="1">
    <location>
        <begin position="141"/>
        <end position="180"/>
    </location>
</feature>
<dbReference type="GO" id="GO:0050776">
    <property type="term" value="P:regulation of immune response"/>
    <property type="evidence" value="ECO:0007669"/>
    <property type="project" value="InterPro"/>
</dbReference>
<name>A0A5A9N2N2_9TELE</name>
<evidence type="ECO:0000256" key="2">
    <source>
        <dbReference type="SAM" id="MobiDB-lite"/>
    </source>
</evidence>
<feature type="compositionally biased region" description="Basic and acidic residues" evidence="2">
    <location>
        <begin position="58"/>
        <end position="74"/>
    </location>
</feature>